<name>A0A243Q9N9_9ACTN</name>
<dbReference type="Gene3D" id="3.30.559.10">
    <property type="entry name" value="Chloramphenicol acetyltransferase-like domain"/>
    <property type="match status" value="1"/>
</dbReference>
<organism evidence="1 2">
    <name type="scientific">Gordonia lacunae</name>
    <dbReference type="NCBI Taxonomy" id="417102"/>
    <lineage>
        <taxon>Bacteria</taxon>
        <taxon>Bacillati</taxon>
        <taxon>Actinomycetota</taxon>
        <taxon>Actinomycetes</taxon>
        <taxon>Mycobacteriales</taxon>
        <taxon>Gordoniaceae</taxon>
        <taxon>Gordonia</taxon>
    </lineage>
</organism>
<sequence length="448" mass="47606">MKLSSSETWEVEPGELVRWRPVPGGISTQASAPVSENERFHLDSIAQGQPGWIALTLDFPERLDLGRVGEVMSTVIARHDVLRSHYTATDAGYQRLLHGGVDVREGSREADAGLGPAAFAAALAERITATCNPFEPLPHFLAAVRRASSTTLICGFDHCYVDARSMALLSSEICELLAGAALAPAESGLDALCRVAGEEAAVAPDDARLGEWERFLAATDWQVPEFPVDLGVPAGAAADMRTMVTTLLPGDTARAFSSEVHRHGGRTYPAVLTCAAKALNTVGGPAEVATVVPTGTGAGPGCVGWSVGNAPLLITAGDDLFEAVPVNTARLAAALPLAEIGLTPVYAAFGHRLRQRRSDVFMMSYVDYTRLPGPHPGVRAEQVSSSKPTDTAQWWFWRDSDGIHVRVRHPHTERAVAVLAATLEEMRTLVTAVVARTAEPVGVSGERA</sequence>
<dbReference type="OrthoDB" id="9789603at2"/>
<keyword evidence="2" id="KW-1185">Reference proteome</keyword>
<dbReference type="Proteomes" id="UP000194632">
    <property type="component" value="Unassembled WGS sequence"/>
</dbReference>
<dbReference type="InterPro" id="IPR023213">
    <property type="entry name" value="CAT-like_dom_sf"/>
</dbReference>
<comment type="caution">
    <text evidence="1">The sequence shown here is derived from an EMBL/GenBank/DDBJ whole genome shotgun (WGS) entry which is preliminary data.</text>
</comment>
<accession>A0A243Q9N9</accession>
<dbReference type="EMBL" id="NGFO01000013">
    <property type="protein sequence ID" value="OUC78392.1"/>
    <property type="molecule type" value="Genomic_DNA"/>
</dbReference>
<proteinExistence type="predicted"/>
<gene>
    <name evidence="1" type="ORF">CA982_12965</name>
</gene>
<dbReference type="AlphaFoldDB" id="A0A243Q9N9"/>
<evidence type="ECO:0000313" key="1">
    <source>
        <dbReference type="EMBL" id="OUC78392.1"/>
    </source>
</evidence>
<protein>
    <submittedName>
        <fullName evidence="1">Condensation protein</fullName>
    </submittedName>
</protein>
<dbReference type="RefSeq" id="WP_086535731.1">
    <property type="nucleotide sequence ID" value="NZ_NGFO01000013.1"/>
</dbReference>
<evidence type="ECO:0000313" key="2">
    <source>
        <dbReference type="Proteomes" id="UP000194632"/>
    </source>
</evidence>
<dbReference type="STRING" id="417102.CA982_12965"/>
<dbReference type="SUPFAM" id="SSF52777">
    <property type="entry name" value="CoA-dependent acyltransferases"/>
    <property type="match status" value="2"/>
</dbReference>
<reference evidence="1 2" key="1">
    <citation type="submission" date="2017-05" db="EMBL/GenBank/DDBJ databases">
        <title>Biotechnological potential of actinobacteria isolated from South African environments.</title>
        <authorList>
            <person name="Le Roes-Hill M."/>
            <person name="Prins A."/>
            <person name="Durrell K.A."/>
        </authorList>
    </citation>
    <scope>NUCLEOTIDE SEQUENCE [LARGE SCALE GENOMIC DNA]</scope>
    <source>
        <strain evidence="1">BS2</strain>
    </source>
</reference>